<evidence type="ECO:0000313" key="2">
    <source>
        <dbReference type="Proteomes" id="UP001060085"/>
    </source>
</evidence>
<sequence length="647" mass="70170">MPPAKQPSDLKNRVITCLNKLSDRDTLTMATNELDSIAKSLTNDAFAPFLTCLSTTDSAEKSPVRRQCVRLLSVMSVAHGDALSPHLSKMLASVLRRLRDPDSSVRSACVDAVSSISSHITRPPFSAILKPLADCISHEQDYNAQIGASLCLAAGIEASPEPEAYELKKLLPRLLKLVRNDCFKAKPALLSLIGSIASVGGASGKNLLNSLVPSMVEFLSSDDWAARKAAAEALGRLALAESNFLSEFKCTSLASLESRRFDKVKVVRETMNRAIELWKVVPGVSDEVSDETESKSSSSRDLACDDIGSVTPQVKKTIFKVRSLPSDNSFMSNNLKKSPPKCDFGKPKASKPSQMDSRRPSDANTGVAVLQSPSLEMACKEQKGPERGVLDSLDSRSSASSRSEAKRTVFQRNSDEESHRFGGLRFGARVVPLIENGDCEPNAMDSSATNMIGSQQEFENLSLIQKQLHQIENQQSSLLDLLQRFIGHSQNGMNSLERRVNGLEKVLDEMSQDLAVSTRRVSSAEAGGNTCCMLPGAEFLSPKFWRKTEGQSSSSFRSNYQSLNCTPVKDVISEASKPESPISRHQTGSMSSLDTSESALTYSNSTTGSYTSIKRMNKMIQDAEALKGGYSGGVGRPSQATCIQQQS</sequence>
<reference evidence="2" key="1">
    <citation type="journal article" date="2023" name="Nat. Plants">
        <title>Single-cell RNA sequencing provides a high-resolution roadmap for understanding the multicellular compartmentation of specialized metabolism.</title>
        <authorList>
            <person name="Sun S."/>
            <person name="Shen X."/>
            <person name="Li Y."/>
            <person name="Li Y."/>
            <person name="Wang S."/>
            <person name="Li R."/>
            <person name="Zhang H."/>
            <person name="Shen G."/>
            <person name="Guo B."/>
            <person name="Wei J."/>
            <person name="Xu J."/>
            <person name="St-Pierre B."/>
            <person name="Chen S."/>
            <person name="Sun C."/>
        </authorList>
    </citation>
    <scope>NUCLEOTIDE SEQUENCE [LARGE SCALE GENOMIC DNA]</scope>
</reference>
<proteinExistence type="predicted"/>
<dbReference type="EMBL" id="CM044702">
    <property type="protein sequence ID" value="KAI5679126.1"/>
    <property type="molecule type" value="Genomic_DNA"/>
</dbReference>
<comment type="caution">
    <text evidence="1">The sequence shown here is derived from an EMBL/GenBank/DDBJ whole genome shotgun (WGS) entry which is preliminary data.</text>
</comment>
<name>A0ACC0C2F6_CATRO</name>
<keyword evidence="2" id="KW-1185">Reference proteome</keyword>
<protein>
    <submittedName>
        <fullName evidence="1">Uncharacterized protein</fullName>
    </submittedName>
</protein>
<gene>
    <name evidence="1" type="ORF">M9H77_10076</name>
</gene>
<dbReference type="Proteomes" id="UP001060085">
    <property type="component" value="Linkage Group LG02"/>
</dbReference>
<organism evidence="1 2">
    <name type="scientific">Catharanthus roseus</name>
    <name type="common">Madagascar periwinkle</name>
    <name type="synonym">Vinca rosea</name>
    <dbReference type="NCBI Taxonomy" id="4058"/>
    <lineage>
        <taxon>Eukaryota</taxon>
        <taxon>Viridiplantae</taxon>
        <taxon>Streptophyta</taxon>
        <taxon>Embryophyta</taxon>
        <taxon>Tracheophyta</taxon>
        <taxon>Spermatophyta</taxon>
        <taxon>Magnoliopsida</taxon>
        <taxon>eudicotyledons</taxon>
        <taxon>Gunneridae</taxon>
        <taxon>Pentapetalae</taxon>
        <taxon>asterids</taxon>
        <taxon>lamiids</taxon>
        <taxon>Gentianales</taxon>
        <taxon>Apocynaceae</taxon>
        <taxon>Rauvolfioideae</taxon>
        <taxon>Vinceae</taxon>
        <taxon>Catharanthinae</taxon>
        <taxon>Catharanthus</taxon>
    </lineage>
</organism>
<evidence type="ECO:0000313" key="1">
    <source>
        <dbReference type="EMBL" id="KAI5679126.1"/>
    </source>
</evidence>
<accession>A0ACC0C2F6</accession>